<dbReference type="InParanoid" id="F8PM62"/>
<feature type="chain" id="PRO_5003376768" description="DUF8040 domain-containing protein" evidence="1">
    <location>
        <begin position="19"/>
        <end position="111"/>
    </location>
</feature>
<dbReference type="EMBL" id="GL945476">
    <property type="protein sequence ID" value="EGO02694.1"/>
    <property type="molecule type" value="Genomic_DNA"/>
</dbReference>
<feature type="domain" description="DUF8040" evidence="2">
    <location>
        <begin position="35"/>
        <end position="109"/>
    </location>
</feature>
<feature type="non-terminal residue" evidence="3">
    <location>
        <position position="1"/>
    </location>
</feature>
<evidence type="ECO:0000313" key="3">
    <source>
        <dbReference type="EMBL" id="EGO02694.1"/>
    </source>
</evidence>
<reference evidence="4" key="1">
    <citation type="journal article" date="2011" name="Science">
        <title>The plant cell wall-decomposing machinery underlies the functional diversity of forest fungi.</title>
        <authorList>
            <person name="Eastwood D.C."/>
            <person name="Floudas D."/>
            <person name="Binder M."/>
            <person name="Majcherczyk A."/>
            <person name="Schneider P."/>
            <person name="Aerts A."/>
            <person name="Asiegbu F.O."/>
            <person name="Baker S.E."/>
            <person name="Barry K."/>
            <person name="Bendiksby M."/>
            <person name="Blumentritt M."/>
            <person name="Coutinho P.M."/>
            <person name="Cullen D."/>
            <person name="de Vries R.P."/>
            <person name="Gathman A."/>
            <person name="Goodell B."/>
            <person name="Henrissat B."/>
            <person name="Ihrmark K."/>
            <person name="Kauserud H."/>
            <person name="Kohler A."/>
            <person name="LaButti K."/>
            <person name="Lapidus A."/>
            <person name="Lavin J.L."/>
            <person name="Lee Y.-H."/>
            <person name="Lindquist E."/>
            <person name="Lilly W."/>
            <person name="Lucas S."/>
            <person name="Morin E."/>
            <person name="Murat C."/>
            <person name="Oguiza J.A."/>
            <person name="Park J."/>
            <person name="Pisabarro A.G."/>
            <person name="Riley R."/>
            <person name="Rosling A."/>
            <person name="Salamov A."/>
            <person name="Schmidt O."/>
            <person name="Schmutz J."/>
            <person name="Skrede I."/>
            <person name="Stenlid J."/>
            <person name="Wiebenga A."/>
            <person name="Xie X."/>
            <person name="Kuees U."/>
            <person name="Hibbett D.S."/>
            <person name="Hoffmeister D."/>
            <person name="Hoegberg N."/>
            <person name="Martin F."/>
            <person name="Grigoriev I.V."/>
            <person name="Watkinson S.C."/>
        </authorList>
    </citation>
    <scope>NUCLEOTIDE SEQUENCE [LARGE SCALE GENOMIC DNA]</scope>
    <source>
        <strain evidence="4">strain S7.3</strain>
    </source>
</reference>
<accession>F8PM62</accession>
<dbReference type="Proteomes" id="UP000008063">
    <property type="component" value="Unassembled WGS sequence"/>
</dbReference>
<dbReference type="HOGENOM" id="CLU_171507_1_1_1"/>
<dbReference type="Pfam" id="PF26138">
    <property type="entry name" value="DUF8040"/>
    <property type="match status" value="1"/>
</dbReference>
<dbReference type="OrthoDB" id="2430314at2759"/>
<gene>
    <name evidence="3" type="ORF">SERLA73DRAFT_47299</name>
</gene>
<keyword evidence="4" id="KW-1185">Reference proteome</keyword>
<keyword evidence="1" id="KW-0732">Signal</keyword>
<name>F8PM62_SERL3</name>
<feature type="signal peptide" evidence="1">
    <location>
        <begin position="1"/>
        <end position="18"/>
    </location>
</feature>
<proteinExistence type="predicted"/>
<evidence type="ECO:0000313" key="4">
    <source>
        <dbReference type="Proteomes" id="UP000008063"/>
    </source>
</evidence>
<dbReference type="AlphaFoldDB" id="F8PM62"/>
<organism evidence="4">
    <name type="scientific">Serpula lacrymans var. lacrymans (strain S7.3)</name>
    <name type="common">Dry rot fungus</name>
    <dbReference type="NCBI Taxonomy" id="936435"/>
    <lineage>
        <taxon>Eukaryota</taxon>
        <taxon>Fungi</taxon>
        <taxon>Dikarya</taxon>
        <taxon>Basidiomycota</taxon>
        <taxon>Agaricomycotina</taxon>
        <taxon>Agaricomycetes</taxon>
        <taxon>Agaricomycetidae</taxon>
        <taxon>Boletales</taxon>
        <taxon>Coniophorineae</taxon>
        <taxon>Serpulaceae</taxon>
        <taxon>Serpula</taxon>
    </lineage>
</organism>
<sequence length="111" mass="12504">QQLFLALVSLQTVTQSAALVATNQLDNSLPQPYHTSILTGHRWVLELLQGHPNRICAELGVASRVFLKLIDLLRCHHYIDLRHVSLEEQLAIFLYASVIALSIRHLGEQSQ</sequence>
<dbReference type="STRING" id="936435.F8PM62"/>
<protein>
    <recommendedName>
        <fullName evidence="2">DUF8040 domain-containing protein</fullName>
    </recommendedName>
</protein>
<evidence type="ECO:0000259" key="2">
    <source>
        <dbReference type="Pfam" id="PF26138"/>
    </source>
</evidence>
<evidence type="ECO:0000256" key="1">
    <source>
        <dbReference type="SAM" id="SignalP"/>
    </source>
</evidence>
<dbReference type="InterPro" id="IPR058353">
    <property type="entry name" value="DUF8040"/>
</dbReference>